<evidence type="ECO:0000256" key="7">
    <source>
        <dbReference type="HAMAP-Rule" id="MF_00476"/>
    </source>
</evidence>
<dbReference type="EMBL" id="DSBX01000330">
    <property type="protein sequence ID" value="HDR00318.1"/>
    <property type="molecule type" value="Genomic_DNA"/>
</dbReference>
<evidence type="ECO:0000256" key="3">
    <source>
        <dbReference type="ARBA" id="ARBA00022723"/>
    </source>
</evidence>
<comment type="caution">
    <text evidence="10">The sequence shown here is derived from an EMBL/GenBank/DDBJ whole genome shotgun (WGS) entry which is preliminary data.</text>
</comment>
<dbReference type="GO" id="GO:0003700">
    <property type="term" value="F:DNA-binding transcription factor activity"/>
    <property type="evidence" value="ECO:0007669"/>
    <property type="project" value="UniProtKB-UniRule"/>
</dbReference>
<evidence type="ECO:0000256" key="1">
    <source>
        <dbReference type="ARBA" id="ARBA00008478"/>
    </source>
</evidence>
<dbReference type="Gene3D" id="1.10.1220.10">
    <property type="entry name" value="Met repressor-like"/>
    <property type="match status" value="1"/>
</dbReference>
<dbReference type="InterPro" id="IPR010985">
    <property type="entry name" value="Ribbon_hlx_hlx"/>
</dbReference>
<evidence type="ECO:0000256" key="4">
    <source>
        <dbReference type="ARBA" id="ARBA00023015"/>
    </source>
</evidence>
<protein>
    <recommendedName>
        <fullName evidence="7">Putative nickel-responsive regulator</fullName>
    </recommendedName>
</protein>
<dbReference type="GO" id="GO:0003677">
    <property type="term" value="F:DNA binding"/>
    <property type="evidence" value="ECO:0007669"/>
    <property type="project" value="UniProtKB-KW"/>
</dbReference>
<feature type="binding site" evidence="7">
    <location>
        <position position="80"/>
    </location>
    <ligand>
        <name>Ni(2+)</name>
        <dbReference type="ChEBI" id="CHEBI:49786"/>
    </ligand>
</feature>
<organism evidence="10">
    <name type="scientific">candidate division WOR-3 bacterium</name>
    <dbReference type="NCBI Taxonomy" id="2052148"/>
    <lineage>
        <taxon>Bacteria</taxon>
        <taxon>Bacteria division WOR-3</taxon>
    </lineage>
</organism>
<name>A0A7V0T6Y3_UNCW3</name>
<sequence>MEPALLARFDRLLAERGYGSRSEAIRDLVRRRLDEERLRADATNVVGTLTIVYDHEQHDLAHRLTHIQHDHHTTIVANVHVHLDPRNCLEVLIVRGRARRVRRLAEELIATKGVRHGRLTLTTARD</sequence>
<accession>A0A7V0T6Y3</accession>
<proteinExistence type="inferred from homology"/>
<dbReference type="AlphaFoldDB" id="A0A7V0T6Y3"/>
<dbReference type="NCBIfam" id="NF003381">
    <property type="entry name" value="PRK04460.1"/>
    <property type="match status" value="1"/>
</dbReference>
<feature type="domain" description="Ribbon-helix-helix protein CopG" evidence="8">
    <location>
        <begin position="3"/>
        <end position="36"/>
    </location>
</feature>
<evidence type="ECO:0000259" key="9">
    <source>
        <dbReference type="Pfam" id="PF08753"/>
    </source>
</evidence>
<feature type="binding site" evidence="7">
    <location>
        <position position="69"/>
    </location>
    <ligand>
        <name>Ni(2+)</name>
        <dbReference type="ChEBI" id="CHEBI:49786"/>
    </ligand>
</feature>
<dbReference type="Gene3D" id="3.30.70.1150">
    <property type="entry name" value="ACT-like. Chain A, domain 2"/>
    <property type="match status" value="1"/>
</dbReference>
<dbReference type="InterPro" id="IPR045865">
    <property type="entry name" value="ACT-like_dom_sf"/>
</dbReference>
<dbReference type="Pfam" id="PF01402">
    <property type="entry name" value="RHH_1"/>
    <property type="match status" value="1"/>
</dbReference>
<dbReference type="SUPFAM" id="SSF55021">
    <property type="entry name" value="ACT-like"/>
    <property type="match status" value="1"/>
</dbReference>
<dbReference type="InterPro" id="IPR014864">
    <property type="entry name" value="TF_NikR_Ni-bd_C"/>
</dbReference>
<dbReference type="Proteomes" id="UP000885672">
    <property type="component" value="Unassembled WGS sequence"/>
</dbReference>
<dbReference type="GO" id="GO:0010045">
    <property type="term" value="P:response to nickel cation"/>
    <property type="evidence" value="ECO:0007669"/>
    <property type="project" value="InterPro"/>
</dbReference>
<comment type="function">
    <text evidence="7">Transcriptional regulator.</text>
</comment>
<dbReference type="HAMAP" id="MF_00476">
    <property type="entry name" value="NikR"/>
    <property type="match status" value="1"/>
</dbReference>
<evidence type="ECO:0000256" key="5">
    <source>
        <dbReference type="ARBA" id="ARBA00023125"/>
    </source>
</evidence>
<comment type="cofactor">
    <cofactor evidence="7">
        <name>Ni(2+)</name>
        <dbReference type="ChEBI" id="CHEBI:49786"/>
    </cofactor>
    <text evidence="7">Binds 1 nickel ion per subunit.</text>
</comment>
<dbReference type="InterPro" id="IPR022988">
    <property type="entry name" value="Ni_resp_reg_NikR"/>
</dbReference>
<evidence type="ECO:0000259" key="8">
    <source>
        <dbReference type="Pfam" id="PF01402"/>
    </source>
</evidence>
<dbReference type="PANTHER" id="PTHR34719:SF2">
    <property type="entry name" value="NICKEL-RESPONSIVE REGULATOR"/>
    <property type="match status" value="1"/>
</dbReference>
<feature type="domain" description="Transcription factor NikR nickel binding C-terminal" evidence="9">
    <location>
        <begin position="46"/>
        <end position="122"/>
    </location>
</feature>
<gene>
    <name evidence="10" type="primary">nikR</name>
    <name evidence="10" type="ORF">ENN51_08570</name>
</gene>
<keyword evidence="2 7" id="KW-0533">Nickel</keyword>
<keyword evidence="4 7" id="KW-0805">Transcription regulation</keyword>
<dbReference type="InterPro" id="IPR002145">
    <property type="entry name" value="CopG"/>
</dbReference>
<feature type="binding site" evidence="7">
    <location>
        <position position="88"/>
    </location>
    <ligand>
        <name>Ni(2+)</name>
        <dbReference type="ChEBI" id="CHEBI:49786"/>
    </ligand>
</feature>
<dbReference type="InterPro" id="IPR050192">
    <property type="entry name" value="CopG/NikR_regulator"/>
</dbReference>
<comment type="similarity">
    <text evidence="1 7">Belongs to the transcriptional regulatory CopG/NikR family.</text>
</comment>
<dbReference type="InterPro" id="IPR027271">
    <property type="entry name" value="Acetolactate_synth/TF_NikR_C"/>
</dbReference>
<dbReference type="NCBIfam" id="NF002169">
    <property type="entry name" value="PRK01002.1"/>
    <property type="match status" value="1"/>
</dbReference>
<dbReference type="InterPro" id="IPR013321">
    <property type="entry name" value="Arc_rbn_hlx_hlx"/>
</dbReference>
<dbReference type="GO" id="GO:0016151">
    <property type="term" value="F:nickel cation binding"/>
    <property type="evidence" value="ECO:0007669"/>
    <property type="project" value="UniProtKB-UniRule"/>
</dbReference>
<keyword evidence="6 7" id="KW-0804">Transcription</keyword>
<dbReference type="NCBIfam" id="NF002815">
    <property type="entry name" value="PRK02967.1"/>
    <property type="match status" value="1"/>
</dbReference>
<reference evidence="10" key="1">
    <citation type="journal article" date="2020" name="mSystems">
        <title>Genome- and Community-Level Interaction Insights into Carbon Utilization and Element Cycling Functions of Hydrothermarchaeota in Hydrothermal Sediment.</title>
        <authorList>
            <person name="Zhou Z."/>
            <person name="Liu Y."/>
            <person name="Xu W."/>
            <person name="Pan J."/>
            <person name="Luo Z.H."/>
            <person name="Li M."/>
        </authorList>
    </citation>
    <scope>NUCLEOTIDE SEQUENCE [LARGE SCALE GENOMIC DNA]</scope>
    <source>
        <strain evidence="10">SpSt-1182</strain>
    </source>
</reference>
<dbReference type="SUPFAM" id="SSF47598">
    <property type="entry name" value="Ribbon-helix-helix"/>
    <property type="match status" value="1"/>
</dbReference>
<evidence type="ECO:0000256" key="6">
    <source>
        <dbReference type="ARBA" id="ARBA00023163"/>
    </source>
</evidence>
<evidence type="ECO:0000313" key="10">
    <source>
        <dbReference type="EMBL" id="HDR00318.1"/>
    </source>
</evidence>
<dbReference type="Pfam" id="PF08753">
    <property type="entry name" value="NikR_C"/>
    <property type="match status" value="1"/>
</dbReference>
<dbReference type="CDD" id="cd22231">
    <property type="entry name" value="RHH_NikR_HicB-like"/>
    <property type="match status" value="1"/>
</dbReference>
<keyword evidence="3 7" id="KW-0479">Metal-binding</keyword>
<evidence type="ECO:0000256" key="2">
    <source>
        <dbReference type="ARBA" id="ARBA00022596"/>
    </source>
</evidence>
<feature type="binding site" evidence="7">
    <location>
        <position position="82"/>
    </location>
    <ligand>
        <name>Ni(2+)</name>
        <dbReference type="ChEBI" id="CHEBI:49786"/>
    </ligand>
</feature>
<dbReference type="PANTHER" id="PTHR34719">
    <property type="entry name" value="NICKEL-RESPONSIVE REGULATOR"/>
    <property type="match status" value="1"/>
</dbReference>
<keyword evidence="5 7" id="KW-0238">DNA-binding</keyword>